<feature type="transmembrane region" description="Helical" evidence="2">
    <location>
        <begin position="243"/>
        <end position="261"/>
    </location>
</feature>
<dbReference type="OrthoDB" id="3822483at2"/>
<evidence type="ECO:0000256" key="2">
    <source>
        <dbReference type="SAM" id="Phobius"/>
    </source>
</evidence>
<feature type="region of interest" description="Disordered" evidence="1">
    <location>
        <begin position="1"/>
        <end position="34"/>
    </location>
</feature>
<comment type="caution">
    <text evidence="3">The sequence shown here is derived from an EMBL/GenBank/DDBJ whole genome shotgun (WGS) entry which is preliminary data.</text>
</comment>
<dbReference type="STRING" id="2074.BG845_04210"/>
<dbReference type="PANTHER" id="PTHR37305">
    <property type="entry name" value="INTEGRAL MEMBRANE PROTEIN-RELATED"/>
    <property type="match status" value="1"/>
</dbReference>
<evidence type="ECO:0000313" key="4">
    <source>
        <dbReference type="Proteomes" id="UP000194360"/>
    </source>
</evidence>
<feature type="transmembrane region" description="Helical" evidence="2">
    <location>
        <begin position="216"/>
        <end position="236"/>
    </location>
</feature>
<dbReference type="Pfam" id="PF12730">
    <property type="entry name" value="ABC2_membrane_4"/>
    <property type="match status" value="1"/>
</dbReference>
<evidence type="ECO:0000313" key="3">
    <source>
        <dbReference type="EMBL" id="OSY38257.1"/>
    </source>
</evidence>
<dbReference type="EMBL" id="MIGB01000024">
    <property type="protein sequence ID" value="OSY38257.1"/>
    <property type="molecule type" value="Genomic_DNA"/>
</dbReference>
<name>A0A1Y2MU12_PSEAH</name>
<feature type="compositionally biased region" description="Low complexity" evidence="1">
    <location>
        <begin position="1"/>
        <end position="25"/>
    </location>
</feature>
<keyword evidence="2" id="KW-0812">Transmembrane</keyword>
<keyword evidence="2" id="KW-1133">Transmembrane helix</keyword>
<organism evidence="3 4">
    <name type="scientific">Pseudonocardia autotrophica</name>
    <name type="common">Amycolata autotrophica</name>
    <name type="synonym">Nocardia autotrophica</name>
    <dbReference type="NCBI Taxonomy" id="2074"/>
    <lineage>
        <taxon>Bacteria</taxon>
        <taxon>Bacillati</taxon>
        <taxon>Actinomycetota</taxon>
        <taxon>Actinomycetes</taxon>
        <taxon>Pseudonocardiales</taxon>
        <taxon>Pseudonocardiaceae</taxon>
        <taxon>Pseudonocardia</taxon>
    </lineage>
</organism>
<keyword evidence="2" id="KW-0472">Membrane</keyword>
<feature type="transmembrane region" description="Helical" evidence="2">
    <location>
        <begin position="169"/>
        <end position="196"/>
    </location>
</feature>
<reference evidence="3 4" key="1">
    <citation type="submission" date="2016-09" db="EMBL/GenBank/DDBJ databases">
        <title>Pseudonocardia autotrophica DSM535, a candidate organism with high potential of specific P450 cytochromes.</title>
        <authorList>
            <person name="Grumaz C."/>
            <person name="Vainshtein Y."/>
            <person name="Kirstahler P."/>
            <person name="Sohn K."/>
        </authorList>
    </citation>
    <scope>NUCLEOTIDE SEQUENCE [LARGE SCALE GENOMIC DNA]</scope>
    <source>
        <strain evidence="3 4">DSM 535</strain>
    </source>
</reference>
<protein>
    <submittedName>
        <fullName evidence="3">ABC-2 family transporter protein</fullName>
    </submittedName>
</protein>
<accession>A0A1Y2MU12</accession>
<evidence type="ECO:0000256" key="1">
    <source>
        <dbReference type="SAM" id="MobiDB-lite"/>
    </source>
</evidence>
<dbReference type="Proteomes" id="UP000194360">
    <property type="component" value="Unassembled WGS sequence"/>
</dbReference>
<dbReference type="AlphaFoldDB" id="A0A1Y2MU12"/>
<keyword evidence="4" id="KW-1185">Reference proteome</keyword>
<feature type="transmembrane region" description="Helical" evidence="2">
    <location>
        <begin position="295"/>
        <end position="315"/>
    </location>
</feature>
<gene>
    <name evidence="3" type="ORF">BG845_04210</name>
</gene>
<proteinExistence type="predicted"/>
<feature type="transmembrane region" description="Helical" evidence="2">
    <location>
        <begin position="75"/>
        <end position="93"/>
    </location>
</feature>
<feature type="transmembrane region" description="Helical" evidence="2">
    <location>
        <begin position="113"/>
        <end position="137"/>
    </location>
</feature>
<sequence>MTTNRAATDQAAANQAATNRAAANRAADDERQLSTRRGHVGDLVAGAAAPPAIPGRTLPLRTELARQLGRRRTQVVFGLVLAMPLILLGAFSLGDGDGQASGPNLVDLASGSAANFAVFTLFASASFLLVVLVALFFGDTVAAEASWSSLRYLLAVPVPRARLLRQKAIVAGLLSVAALLLLPIASLVVGAIAYGTGDLVSPIGESLPFWTAAGRVMLGAVFLMIQLSWVAGLALLLSVSTDAPLGAVGGAVMASIVSQIIDQIEDLGVIRNFLPTHYGDAWSALLASDVDWADMTYGAFAAVCYTTLFMAAAAWRFTRKDITS</sequence>
<dbReference type="PANTHER" id="PTHR37305:SF1">
    <property type="entry name" value="MEMBRANE PROTEIN"/>
    <property type="match status" value="1"/>
</dbReference>
<dbReference type="RefSeq" id="WP_085914403.1">
    <property type="nucleotide sequence ID" value="NZ_AP018920.1"/>
</dbReference>